<dbReference type="AlphaFoldDB" id="A0A2T0U9W3"/>
<proteinExistence type="predicted"/>
<keyword evidence="1" id="KW-0732">Signal</keyword>
<feature type="signal peptide" evidence="1">
    <location>
        <begin position="1"/>
        <end position="17"/>
    </location>
</feature>
<feature type="chain" id="PRO_5015430005" evidence="1">
    <location>
        <begin position="18"/>
        <end position="534"/>
    </location>
</feature>
<gene>
    <name evidence="2" type="ORF">B0I27_102397</name>
</gene>
<keyword evidence="3" id="KW-1185">Reference proteome</keyword>
<evidence type="ECO:0000313" key="3">
    <source>
        <dbReference type="Proteomes" id="UP000238034"/>
    </source>
</evidence>
<evidence type="ECO:0000313" key="2">
    <source>
        <dbReference type="EMBL" id="PRY54627.1"/>
    </source>
</evidence>
<organism evidence="2 3">
    <name type="scientific">Arcticibacter pallidicorallinus</name>
    <dbReference type="NCBI Taxonomy" id="1259464"/>
    <lineage>
        <taxon>Bacteria</taxon>
        <taxon>Pseudomonadati</taxon>
        <taxon>Bacteroidota</taxon>
        <taxon>Sphingobacteriia</taxon>
        <taxon>Sphingobacteriales</taxon>
        <taxon>Sphingobacteriaceae</taxon>
        <taxon>Arcticibacter</taxon>
    </lineage>
</organism>
<dbReference type="OrthoDB" id="973569at2"/>
<comment type="caution">
    <text evidence="2">The sequence shown here is derived from an EMBL/GenBank/DDBJ whole genome shotgun (WGS) entry which is preliminary data.</text>
</comment>
<protein>
    <submittedName>
        <fullName evidence="2">Uncharacterized protein</fullName>
    </submittedName>
</protein>
<name>A0A2T0U9W3_9SPHI</name>
<accession>A0A2T0U9W3</accession>
<dbReference type="Proteomes" id="UP000238034">
    <property type="component" value="Unassembled WGS sequence"/>
</dbReference>
<evidence type="ECO:0000256" key="1">
    <source>
        <dbReference type="SAM" id="SignalP"/>
    </source>
</evidence>
<sequence>MKKIFYLSLITFISIFAACKNPTDDITIIIEPNPFNYSTAIKVDDVAGNALPNGLKVEISGPDADAIYTPSGTKDFKVQDGYIYTNVDPHRDPTFNNSIEFNVKVSGDAILDVNIPFEVVSGQSFQMKPIKILNLNNPPVGAAVSKPSVTLATLAAQDQIISTNTAASLITRLELEAGTQFLNAAGQVLSGTNLSTILVNLDPRTSAGIALFPGGSLSSSSIVNAAGQTIEGAFNPAAVTSIEFFVNDQGVKSFNKPVTVYQNIDPTYINPNTNALVKAGDLLEIYSYEVETGTFKYERTAEVVVQSGKLSVSYPIDHLTIYIAGYLEGACPQANLTLVADWMTEGVTYPLNIKFVNSAQQTILEQVISVSTNNAPLAVPAIPSGSRLVITHPSTGQVYFDGAIDINCGSAVSVTLANIPQQPVVTMQLFVRCPGKTANVEALPTFQLYYRLAGSNASFLPLGEVVNGFISTTSLDVTKRYDFRGVWNDKIKTVGNRAIVANNEGTVGPGYILGEVAPENNLQMLTEACAEIGQ</sequence>
<dbReference type="RefSeq" id="WP_106291973.1">
    <property type="nucleotide sequence ID" value="NZ_PVTH01000002.1"/>
</dbReference>
<reference evidence="2 3" key="1">
    <citation type="submission" date="2018-03" db="EMBL/GenBank/DDBJ databases">
        <title>Genomic Encyclopedia of Type Strains, Phase III (KMG-III): the genomes of soil and plant-associated and newly described type strains.</title>
        <authorList>
            <person name="Whitman W."/>
        </authorList>
    </citation>
    <scope>NUCLEOTIDE SEQUENCE [LARGE SCALE GENOMIC DNA]</scope>
    <source>
        <strain evidence="2 3">CGMCC 1.9313</strain>
    </source>
</reference>
<dbReference type="EMBL" id="PVTH01000002">
    <property type="protein sequence ID" value="PRY54627.1"/>
    <property type="molecule type" value="Genomic_DNA"/>
</dbReference>
<dbReference type="PROSITE" id="PS51257">
    <property type="entry name" value="PROKAR_LIPOPROTEIN"/>
    <property type="match status" value="1"/>
</dbReference>